<dbReference type="Pfam" id="PF17973">
    <property type="entry name" value="bMG10"/>
    <property type="match status" value="1"/>
</dbReference>
<evidence type="ECO:0000256" key="1">
    <source>
        <dbReference type="ARBA" id="ARBA00010556"/>
    </source>
</evidence>
<comment type="similarity">
    <text evidence="1">Belongs to the protease inhibitor I39 (alpha-2-macroglobulin) family. Bacterial alpha-2-macroglobulin subfamily.</text>
</comment>
<dbReference type="InterPro" id="IPR041246">
    <property type="entry name" value="Bact_MG10"/>
</dbReference>
<dbReference type="Pfam" id="PF00207">
    <property type="entry name" value="A2M"/>
    <property type="match status" value="1"/>
</dbReference>
<sequence length="1936" mass="221788">MLYIMKRLYSILLMLIPALVLGQSKQESAAIADKWKEIDRLISILNYEQTKPLLADVKAYALKYKDDPMFVKAFFAESTTLRINKKEEEFFELGQKHFETTIEKTKSPLIKSVLTNFYAQYLESNIYFELSETKNSFLQKNRNDKLTQINSLYALSLKEEQILLKEPLTDWISVLSPQDNSSLSPTLYHYLSYAYITYLGTNEAENIEKRQKLIDELLKRSREINAADAISYLLSKKIDPNRINSNDKFEKVYLDIINNNKSDYNAYLYFEIASAYLSVDNTPKALSIIEKAKAEYPKSKWINVVKNLETNILRPEISVSHKRLEPSGLYSPFKLNYKNLKTLYIRVYQTTNTPDNLTEYKVIRDSLSQLVSANGKLINEDQLSLDKFQDYKNHSTIYKLNPLEYGKYIVLYSNNADFKDDGILSKVIHSELQISDLLFANTQTLESDSKNIYKTLILNKKSGLPYSNKQLSFYSRPIGASKAKLIQTLKTDKNGVMEYESEDNTKTIDYDLYDIYLPEEKQLINYSSFRSYNDYYRSDEQEDEPEIAAQTLSDRTIYRPGQEVFFKSIIYLQDPQHGKTLANEFVEVRLIDANGQKVDSLQLKSNAYGSVNGKLKIPSVTLNGNFTIAVVHKKSDIDHRYIQVEEYKRPTFKVTLDTIRETYSKKDTLEIRGKALMLSGAPLIDAIVNYKINASAYARRYRNFILRDSSSRTDSDGNFVIKVPLADTALAEFDDFNLGFSIEVVNQTGEMQTAAGSYIYSSKPWRLSIETASQSIEGKWKSFRIGSKNQNGQFLAMKGPVKIYKKTAGNKVISNSFIQYFNEVEYLALSDQEYERYFPQYFDQSTLSKSVRRELIATYEFNTAESDLIKLDSQLYSRGIYEIVASSVQGEDSISAQRTVWVVDEKTKEYSDHSFFSAYLDKAVYDVGDRVTIHVESKKKEAKNVVLVSFVGNKMGTPIHLPLKEGKANYSYTINASNINPPLRWTAIFMNDNQLEYKELEANIKRTDKEIVIKTTTFRDKLSPGSKEKWSFSLTSKQRGLESEVLASMYDASLNQFSENNFPKEFQLNYRYYGNNLRYILNTFNQETQASQSFPNLLAFPYQGNELPTLINYYFWNNPLIHFPSPMLYGNEGMVFEAAAGIRGVASLDSQQKNSLSPMQRKKAEGSVTGTTKGFEGSDVEVATPQPSVNLELVTSRANLKETAFFLPTLYTDAQGNVTFEFDTPEALTQWKLMLFAHGKNLEAGTASFYTQTQKQLMVRPNLPRYLREGDEIIIKAQIQSLSDEEQTGQAKIAFINPVDNKDISDLFLQEDLIKPFRIAKKSNQIVEWRIKVPAEYSSIQVKVIAASEEFSDGEIQELAILPNKVLILESQKVALKGNESKTFPLEVSGKDNLMAKIQVQSNPILEIISALDYLNQYPYECTEQSSSRWFGLKMVQYIGNHYPAIAEYFKKIKANETKSRLEENEALHELKMQEMPWLRDIQGDEKKLNALAELFNSNIQSDINLLENKLAKAQLSNGAFPWFEGGNADTHISIRILEIVGKVLYLDKSLVDADLQAQMKRLTTYLDADTTIFKEKASAELALDYLYARHLWNGYFKLSKDISNQLNKKIAKAPLLTAAGPAGYAAKAWVVNQLYGSSKEANELKNRIQQEAIFDKDKGTYWPSNDRYNDISLHTYMIEAYKSYDPSKLMEISQWLYYKKESNAWRSTWMTVDAIYALLYTNNPQDFAMENTVQVLVDQQSVALEQASLGQVSKIFNKEELGQKNRSIQVNNNNDRTIYGGIYHQYFLPVEAIKSNAHELKVSKEYLVERNGKWIATKEAKLGERIKVRIKIINDKNLAYVHLKDSRPSGVEPVYKASGYQWARPYRWSAGYYFTLKDASTNYFFDSLAKGVREVEYEVKANNVGVFNSGITTLECMYDPTVNSRAENIQLIIVE</sequence>
<protein>
    <submittedName>
        <fullName evidence="4">Alpha-2-macroglobulin</fullName>
    </submittedName>
</protein>
<organism evidence="4 5">
    <name type="scientific">Sphingobacterium zhuxiongii</name>
    <dbReference type="NCBI Taxonomy" id="2662364"/>
    <lineage>
        <taxon>Bacteria</taxon>
        <taxon>Pseudomonadati</taxon>
        <taxon>Bacteroidota</taxon>
        <taxon>Sphingobacteriia</taxon>
        <taxon>Sphingobacteriales</taxon>
        <taxon>Sphingobacteriaceae</taxon>
        <taxon>Sphingobacterium</taxon>
    </lineage>
</organism>
<dbReference type="Gene3D" id="1.50.10.20">
    <property type="match status" value="1"/>
</dbReference>
<dbReference type="InterPro" id="IPR001599">
    <property type="entry name" value="Macroglobln_a2"/>
</dbReference>
<dbReference type="SMART" id="SM01360">
    <property type="entry name" value="A2M"/>
    <property type="match status" value="1"/>
</dbReference>
<proteinExistence type="inferred from homology"/>
<feature type="region of interest" description="Disordered" evidence="2">
    <location>
        <begin position="1151"/>
        <end position="1181"/>
    </location>
</feature>
<reference evidence="4 5" key="1">
    <citation type="submission" date="2019-10" db="EMBL/GenBank/DDBJ databases">
        <authorList>
            <person name="Dong K."/>
        </authorList>
    </citation>
    <scope>NUCLEOTIDE SEQUENCE [LARGE SCALE GENOMIC DNA]</scope>
    <source>
        <strain evidence="5">dk4302</strain>
    </source>
</reference>
<feature type="domain" description="Alpha-2-macroglobulin" evidence="3">
    <location>
        <begin position="1203"/>
        <end position="1293"/>
    </location>
</feature>
<name>A0A5Q0QB12_9SPHI</name>
<accession>A0A5Q0QB12</accession>
<dbReference type="Proteomes" id="UP000326921">
    <property type="component" value="Chromosome"/>
</dbReference>
<dbReference type="SUPFAM" id="SSF48239">
    <property type="entry name" value="Terpenoid cyclases/Protein prenyltransferases"/>
    <property type="match status" value="1"/>
</dbReference>
<dbReference type="InterPro" id="IPR008930">
    <property type="entry name" value="Terpenoid_cyclase/PrenylTrfase"/>
</dbReference>
<dbReference type="Pfam" id="PF01835">
    <property type="entry name" value="MG2"/>
    <property type="match status" value="1"/>
</dbReference>
<dbReference type="InterPro" id="IPR051802">
    <property type="entry name" value="YfhM-like"/>
</dbReference>
<evidence type="ECO:0000313" key="5">
    <source>
        <dbReference type="Proteomes" id="UP000326921"/>
    </source>
</evidence>
<dbReference type="PANTHER" id="PTHR40094">
    <property type="entry name" value="ALPHA-2-MACROGLOBULIN HOMOLOG"/>
    <property type="match status" value="1"/>
</dbReference>
<evidence type="ECO:0000259" key="3">
    <source>
        <dbReference type="SMART" id="SM01360"/>
    </source>
</evidence>
<keyword evidence="5" id="KW-1185">Reference proteome</keyword>
<gene>
    <name evidence="4" type="ORF">GFH32_13795</name>
</gene>
<dbReference type="PANTHER" id="PTHR40094:SF1">
    <property type="entry name" value="UBIQUITIN DOMAIN-CONTAINING PROTEIN"/>
    <property type="match status" value="1"/>
</dbReference>
<evidence type="ECO:0000313" key="4">
    <source>
        <dbReference type="EMBL" id="QGA27317.1"/>
    </source>
</evidence>
<dbReference type="KEGG" id="sphe:GFH32_13795"/>
<dbReference type="Gene3D" id="2.60.40.1930">
    <property type="match status" value="1"/>
</dbReference>
<evidence type="ECO:0000256" key="2">
    <source>
        <dbReference type="SAM" id="MobiDB-lite"/>
    </source>
</evidence>
<dbReference type="GO" id="GO:0004866">
    <property type="term" value="F:endopeptidase inhibitor activity"/>
    <property type="evidence" value="ECO:0007669"/>
    <property type="project" value="InterPro"/>
</dbReference>
<dbReference type="EMBL" id="CP045652">
    <property type="protein sequence ID" value="QGA27317.1"/>
    <property type="molecule type" value="Genomic_DNA"/>
</dbReference>
<dbReference type="InterPro" id="IPR002890">
    <property type="entry name" value="MG2"/>
</dbReference>